<comment type="caution">
    <text evidence="1">The sequence shown here is derived from an EMBL/GenBank/DDBJ whole genome shotgun (WGS) entry which is preliminary data.</text>
</comment>
<dbReference type="AlphaFoldDB" id="A0AA39TLK6"/>
<evidence type="ECO:0000313" key="1">
    <source>
        <dbReference type="EMBL" id="KAK0609576.1"/>
    </source>
</evidence>
<organism evidence="1 2">
    <name type="scientific">Bombardia bombarda</name>
    <dbReference type="NCBI Taxonomy" id="252184"/>
    <lineage>
        <taxon>Eukaryota</taxon>
        <taxon>Fungi</taxon>
        <taxon>Dikarya</taxon>
        <taxon>Ascomycota</taxon>
        <taxon>Pezizomycotina</taxon>
        <taxon>Sordariomycetes</taxon>
        <taxon>Sordariomycetidae</taxon>
        <taxon>Sordariales</taxon>
        <taxon>Lasiosphaeriaceae</taxon>
        <taxon>Bombardia</taxon>
    </lineage>
</organism>
<sequence>MEVALVKHIAALAGSLPGGKPARRVWELLRDSVVNGEMNDHLALQCSRVAIEVCRRYLGPYHGKTLELMILGYLNFGGDVEKGENMMREMMEGLDALQVFDERHAGVRMNMAVFYNSHGMYDKGAEVVLEVVGNEWMLRESMRYHGVLYRLYWELANSRHKQGRLVEAEKSYRDALEVAKWEISEERGGRAEVLDGLVHLERCLRDMGEEREAENVKEEREMWIKDGLERAGEIEEVSVVF</sequence>
<reference evidence="1" key="1">
    <citation type="submission" date="2023-06" db="EMBL/GenBank/DDBJ databases">
        <title>Genome-scale phylogeny and comparative genomics of the fungal order Sordariales.</title>
        <authorList>
            <consortium name="Lawrence Berkeley National Laboratory"/>
            <person name="Hensen N."/>
            <person name="Bonometti L."/>
            <person name="Westerberg I."/>
            <person name="Brannstrom I.O."/>
            <person name="Guillou S."/>
            <person name="Cros-Aarteil S."/>
            <person name="Calhoun S."/>
            <person name="Haridas S."/>
            <person name="Kuo A."/>
            <person name="Mondo S."/>
            <person name="Pangilinan J."/>
            <person name="Riley R."/>
            <person name="LaButti K."/>
            <person name="Andreopoulos B."/>
            <person name="Lipzen A."/>
            <person name="Chen C."/>
            <person name="Yanf M."/>
            <person name="Daum C."/>
            <person name="Ng V."/>
            <person name="Clum A."/>
            <person name="Steindorff A."/>
            <person name="Ohm R."/>
            <person name="Martin F."/>
            <person name="Silar P."/>
            <person name="Natvig D."/>
            <person name="Lalanne C."/>
            <person name="Gautier V."/>
            <person name="Ament-velasquez S.L."/>
            <person name="Kruys A."/>
            <person name="Hutchinson M.I."/>
            <person name="Powell A.J."/>
            <person name="Barry K."/>
            <person name="Miller A.N."/>
            <person name="Grigoriev I.V."/>
            <person name="Debuchy R."/>
            <person name="Gladieux P."/>
            <person name="Thoren M.H."/>
            <person name="Johannesson H."/>
        </authorList>
    </citation>
    <scope>NUCLEOTIDE SEQUENCE</scope>
    <source>
        <strain evidence="1">SMH3391-2</strain>
    </source>
</reference>
<dbReference type="EMBL" id="JAULSR010000013">
    <property type="protein sequence ID" value="KAK0609576.1"/>
    <property type="molecule type" value="Genomic_DNA"/>
</dbReference>
<dbReference type="Proteomes" id="UP001174934">
    <property type="component" value="Unassembled WGS sequence"/>
</dbReference>
<proteinExistence type="predicted"/>
<keyword evidence="2" id="KW-1185">Reference proteome</keyword>
<dbReference type="Gene3D" id="1.25.40.10">
    <property type="entry name" value="Tetratricopeptide repeat domain"/>
    <property type="match status" value="1"/>
</dbReference>
<dbReference type="InterPro" id="IPR011990">
    <property type="entry name" value="TPR-like_helical_dom_sf"/>
</dbReference>
<protein>
    <submittedName>
        <fullName evidence="1">Uncharacterized protein</fullName>
    </submittedName>
</protein>
<accession>A0AA39TLK6</accession>
<gene>
    <name evidence="1" type="ORF">B0T17DRAFT_546594</name>
</gene>
<dbReference type="SUPFAM" id="SSF48452">
    <property type="entry name" value="TPR-like"/>
    <property type="match status" value="1"/>
</dbReference>
<evidence type="ECO:0000313" key="2">
    <source>
        <dbReference type="Proteomes" id="UP001174934"/>
    </source>
</evidence>
<name>A0AA39TLK6_9PEZI</name>